<dbReference type="AlphaFoldDB" id="A0A0E9S599"/>
<sequence>MWMDFQGRTPTAQWLRLRTERTLASLGIYGNKVSGYQTDRIHALAS</sequence>
<reference evidence="1" key="1">
    <citation type="submission" date="2014-11" db="EMBL/GenBank/DDBJ databases">
        <authorList>
            <person name="Amaro Gonzalez C."/>
        </authorList>
    </citation>
    <scope>NUCLEOTIDE SEQUENCE</scope>
</reference>
<accession>A0A0E9S599</accession>
<proteinExistence type="predicted"/>
<dbReference type="EMBL" id="GBXM01072757">
    <property type="protein sequence ID" value="JAH35820.1"/>
    <property type="molecule type" value="Transcribed_RNA"/>
</dbReference>
<reference evidence="1" key="2">
    <citation type="journal article" date="2015" name="Fish Shellfish Immunol.">
        <title>Early steps in the European eel (Anguilla anguilla)-Vibrio vulnificus interaction in the gills: Role of the RtxA13 toxin.</title>
        <authorList>
            <person name="Callol A."/>
            <person name="Pajuelo D."/>
            <person name="Ebbesson L."/>
            <person name="Teles M."/>
            <person name="MacKenzie S."/>
            <person name="Amaro C."/>
        </authorList>
    </citation>
    <scope>NUCLEOTIDE SEQUENCE</scope>
</reference>
<protein>
    <submittedName>
        <fullName evidence="1">Uncharacterized protein</fullName>
    </submittedName>
</protein>
<evidence type="ECO:0000313" key="1">
    <source>
        <dbReference type="EMBL" id="JAH35820.1"/>
    </source>
</evidence>
<name>A0A0E9S599_ANGAN</name>
<organism evidence="1">
    <name type="scientific">Anguilla anguilla</name>
    <name type="common">European freshwater eel</name>
    <name type="synonym">Muraena anguilla</name>
    <dbReference type="NCBI Taxonomy" id="7936"/>
    <lineage>
        <taxon>Eukaryota</taxon>
        <taxon>Metazoa</taxon>
        <taxon>Chordata</taxon>
        <taxon>Craniata</taxon>
        <taxon>Vertebrata</taxon>
        <taxon>Euteleostomi</taxon>
        <taxon>Actinopterygii</taxon>
        <taxon>Neopterygii</taxon>
        <taxon>Teleostei</taxon>
        <taxon>Anguilliformes</taxon>
        <taxon>Anguillidae</taxon>
        <taxon>Anguilla</taxon>
    </lineage>
</organism>